<dbReference type="GO" id="GO:0016567">
    <property type="term" value="P:protein ubiquitination"/>
    <property type="evidence" value="ECO:0007669"/>
    <property type="project" value="TreeGrafter"/>
</dbReference>
<evidence type="ECO:0000256" key="1">
    <source>
        <dbReference type="ARBA" id="ARBA00023242"/>
    </source>
</evidence>
<dbReference type="SUPFAM" id="SSF88697">
    <property type="entry name" value="PUA domain-like"/>
    <property type="match status" value="1"/>
</dbReference>
<keyword evidence="1 2" id="KW-0539">Nucleus</keyword>
<sequence length="556" mass="63369">MEDCDASDSDLDDPRCEDKYKPFKPPAWLIDLAQHNLARSEVTADVLRAKVEEVRDAARATVPSDALKVRLQNVIDEAQSRRKTAKKDVVQESAEVRTQKSFEPLSLTAQPQPTEEMDRHVLPDAEIPRVTQSNDSLGQEQEWLREKRQGKKKLIRAQQAKEGVVANQVEVNGQEILAVAESSRAGAAREILTNATTPVSLPNTMDGLYFPEDSTDRYPIRPLPKWYTSINENSFDMKQLSKKKPQDLTALDSLKAYIAKCREEQKPFYEELRNEVHKAEIKLSVNKYILKKARILNPDTGLPAIFRKDSAFPSDLKADSYQLYNRWYNQDFDQDILRGIITKAGKDRNNDSFDPEYRSAHPTTAKYYGEGNLVQGQWWPTQLCTVRDGAHGAAQGGKNLQTHSPTPIHSCTRSPQHAGIFGEKDRGAYSIVLSSGTGYHDLDNGDTIEYSGTESKDATPTENTHHLIQSKELQNPIRVIRSHQLPKSNQYRPSVGLRYDGLYKVKEYMVVDKDRAMYRFQLERCEGQDPIRCEDDAARRPTVFEEMEWEKLKKRK</sequence>
<dbReference type="PANTHER" id="PTHR14140">
    <property type="entry name" value="E3 UBIQUITIN-PROTEIN LIGASE UHRF-RELATED"/>
    <property type="match status" value="1"/>
</dbReference>
<dbReference type="InParanoid" id="E5A1Q7"/>
<evidence type="ECO:0000313" key="7">
    <source>
        <dbReference type="Proteomes" id="UP000002668"/>
    </source>
</evidence>
<dbReference type="GO" id="GO:0044027">
    <property type="term" value="P:negative regulation of gene expression via chromosomal CpG island methylation"/>
    <property type="evidence" value="ECO:0007669"/>
    <property type="project" value="TreeGrafter"/>
</dbReference>
<dbReference type="InterPro" id="IPR015947">
    <property type="entry name" value="PUA-like_sf"/>
</dbReference>
<dbReference type="Proteomes" id="UP000002668">
    <property type="component" value="Genome"/>
</dbReference>
<comment type="subcellular location">
    <subcellularLocation>
        <location evidence="2">Nucleus</location>
    </subcellularLocation>
</comment>
<organism evidence="7">
    <name type="scientific">Leptosphaeria maculans (strain JN3 / isolate v23.1.3 / race Av1-4-5-6-7-8)</name>
    <name type="common">Blackleg fungus</name>
    <name type="synonym">Phoma lingam</name>
    <dbReference type="NCBI Taxonomy" id="985895"/>
    <lineage>
        <taxon>Eukaryota</taxon>
        <taxon>Fungi</taxon>
        <taxon>Dikarya</taxon>
        <taxon>Ascomycota</taxon>
        <taxon>Pezizomycotina</taxon>
        <taxon>Dothideomycetes</taxon>
        <taxon>Pleosporomycetidae</taxon>
        <taxon>Pleosporales</taxon>
        <taxon>Pleosporineae</taxon>
        <taxon>Leptosphaeriaceae</taxon>
        <taxon>Plenodomus</taxon>
        <taxon>Plenodomus lingam/Leptosphaeria maculans species complex</taxon>
    </lineage>
</organism>
<protein>
    <recommendedName>
        <fullName evidence="5">YDG domain-containing protein</fullName>
    </recommendedName>
</protein>
<dbReference type="HOGENOM" id="CLU_022622_0_0_1"/>
<dbReference type="GeneID" id="13281938"/>
<dbReference type="PANTHER" id="PTHR14140:SF27">
    <property type="entry name" value="OS04G0289800 PROTEIN"/>
    <property type="match status" value="1"/>
</dbReference>
<dbReference type="PROSITE" id="PS51015">
    <property type="entry name" value="YDG"/>
    <property type="match status" value="1"/>
</dbReference>
<dbReference type="InterPro" id="IPR036987">
    <property type="entry name" value="SRA-YDG_sf"/>
</dbReference>
<feature type="compositionally biased region" description="Polar residues" evidence="4">
    <location>
        <begin position="398"/>
        <end position="413"/>
    </location>
</feature>
<reference evidence="7" key="1">
    <citation type="journal article" date="2011" name="Nat. Commun.">
        <title>Effector diversification within compartments of the Leptosphaeria maculans genome affected by Repeat-Induced Point mutations.</title>
        <authorList>
            <person name="Rouxel T."/>
            <person name="Grandaubert J."/>
            <person name="Hane J.K."/>
            <person name="Hoede C."/>
            <person name="van de Wouw A.P."/>
            <person name="Couloux A."/>
            <person name="Dominguez V."/>
            <person name="Anthouard V."/>
            <person name="Bally P."/>
            <person name="Bourras S."/>
            <person name="Cozijnsen A.J."/>
            <person name="Ciuffetti L.M."/>
            <person name="Degrave A."/>
            <person name="Dilmaghani A."/>
            <person name="Duret L."/>
            <person name="Fudal I."/>
            <person name="Goodwin S.B."/>
            <person name="Gout L."/>
            <person name="Glaser N."/>
            <person name="Linglin J."/>
            <person name="Kema G.H.J."/>
            <person name="Lapalu N."/>
            <person name="Lawrence C.B."/>
            <person name="May K."/>
            <person name="Meyer M."/>
            <person name="Ollivier B."/>
            <person name="Poulain J."/>
            <person name="Schoch C.L."/>
            <person name="Simon A."/>
            <person name="Spatafora J.W."/>
            <person name="Stachowiak A."/>
            <person name="Turgeon B.G."/>
            <person name="Tyler B.M."/>
            <person name="Vincent D."/>
            <person name="Weissenbach J."/>
            <person name="Amselem J."/>
            <person name="Quesneville H."/>
            <person name="Oliver R.P."/>
            <person name="Wincker P."/>
            <person name="Balesdent M.-H."/>
            <person name="Howlett B.J."/>
        </authorList>
    </citation>
    <scope>NUCLEOTIDE SEQUENCE [LARGE SCALE GENOMIC DNA]</scope>
    <source>
        <strain evidence="7">JN3 / isolate v23.1.3 / race Av1-4-5-6-7-8</strain>
    </source>
</reference>
<dbReference type="VEuPathDB" id="FungiDB:LEMA_P090330.1"/>
<keyword evidence="3" id="KW-0175">Coiled coil</keyword>
<dbReference type="OrthoDB" id="2270193at2759"/>
<feature type="domain" description="YDG" evidence="5">
    <location>
        <begin position="368"/>
        <end position="524"/>
    </location>
</feature>
<accession>E5A1Q7</accession>
<feature type="region of interest" description="Disordered" evidence="4">
    <location>
        <begin position="394"/>
        <end position="413"/>
    </location>
</feature>
<proteinExistence type="predicted"/>
<dbReference type="EMBL" id="FP929132">
    <property type="protein sequence ID" value="CBX97624.1"/>
    <property type="molecule type" value="Genomic_DNA"/>
</dbReference>
<dbReference type="InterPro" id="IPR003105">
    <property type="entry name" value="SRA_YDG"/>
</dbReference>
<name>E5A1Q7_LEPMJ</name>
<dbReference type="GO" id="GO:0005634">
    <property type="term" value="C:nucleus"/>
    <property type="evidence" value="ECO:0007669"/>
    <property type="project" value="UniProtKB-SubCell"/>
</dbReference>
<evidence type="ECO:0000313" key="6">
    <source>
        <dbReference type="EMBL" id="CBX97624.1"/>
    </source>
</evidence>
<dbReference type="Gene3D" id="2.30.280.10">
    <property type="entry name" value="SRA-YDG"/>
    <property type="match status" value="1"/>
</dbReference>
<evidence type="ECO:0000256" key="2">
    <source>
        <dbReference type="PROSITE-ProRule" id="PRU00358"/>
    </source>
</evidence>
<evidence type="ECO:0000256" key="3">
    <source>
        <dbReference type="SAM" id="Coils"/>
    </source>
</evidence>
<feature type="coiled-coil region" evidence="3">
    <location>
        <begin position="68"/>
        <end position="95"/>
    </location>
</feature>
<dbReference type="eggNOG" id="ENOG502RYCT">
    <property type="taxonomic scope" value="Eukaryota"/>
</dbReference>
<dbReference type="GO" id="GO:0061630">
    <property type="term" value="F:ubiquitin protein ligase activity"/>
    <property type="evidence" value="ECO:0007669"/>
    <property type="project" value="TreeGrafter"/>
</dbReference>
<evidence type="ECO:0000256" key="4">
    <source>
        <dbReference type="SAM" id="MobiDB-lite"/>
    </source>
</evidence>
<keyword evidence="7" id="KW-1185">Reference proteome</keyword>
<dbReference type="InterPro" id="IPR045134">
    <property type="entry name" value="UHRF1/2-like"/>
</dbReference>
<dbReference type="STRING" id="985895.E5A1Q7"/>
<dbReference type="AlphaFoldDB" id="E5A1Q7"/>
<gene>
    <name evidence="6" type="ORF">LEMA_P090330.1</name>
</gene>
<dbReference type="SMART" id="SM00466">
    <property type="entry name" value="SRA"/>
    <property type="match status" value="1"/>
</dbReference>
<evidence type="ECO:0000259" key="5">
    <source>
        <dbReference type="PROSITE" id="PS51015"/>
    </source>
</evidence>
<dbReference type="Pfam" id="PF02182">
    <property type="entry name" value="SAD_SRA"/>
    <property type="match status" value="1"/>
</dbReference>